<comment type="caution">
    <text evidence="1">The sequence shown here is derived from an EMBL/GenBank/DDBJ whole genome shotgun (WGS) entry which is preliminary data.</text>
</comment>
<proteinExistence type="predicted"/>
<accession>A0A1S8SA34</accession>
<reference evidence="1 2" key="1">
    <citation type="submission" date="2016-05" db="EMBL/GenBank/DDBJ databases">
        <title>Microbial solvent formation.</title>
        <authorList>
            <person name="Poehlein A."/>
            <person name="Montoya Solano J.D."/>
            <person name="Flitsch S."/>
            <person name="Krabben P."/>
            <person name="Duerre P."/>
            <person name="Daniel R."/>
        </authorList>
    </citation>
    <scope>NUCLEOTIDE SEQUENCE [LARGE SCALE GENOMIC DNA]</scope>
    <source>
        <strain evidence="1 2">DSM 53</strain>
    </source>
</reference>
<sequence>MDEKDLNRDLNCINDSKSDCYNVDTDEYEPILNIDDIEL</sequence>
<dbReference type="EMBL" id="LZZI01000025">
    <property type="protein sequence ID" value="OOM62311.1"/>
    <property type="molecule type" value="Genomic_DNA"/>
</dbReference>
<evidence type="ECO:0000313" key="2">
    <source>
        <dbReference type="Proteomes" id="UP000190973"/>
    </source>
</evidence>
<name>A0A1S8SA34_CLOBE</name>
<dbReference type="Proteomes" id="UP000190973">
    <property type="component" value="Unassembled WGS sequence"/>
</dbReference>
<gene>
    <name evidence="1" type="ORF">CLBCK_18490</name>
</gene>
<evidence type="ECO:0000313" key="1">
    <source>
        <dbReference type="EMBL" id="OOM62311.1"/>
    </source>
</evidence>
<organism evidence="1 2">
    <name type="scientific">Clostridium beijerinckii</name>
    <name type="common">Clostridium MP</name>
    <dbReference type="NCBI Taxonomy" id="1520"/>
    <lineage>
        <taxon>Bacteria</taxon>
        <taxon>Bacillati</taxon>
        <taxon>Bacillota</taxon>
        <taxon>Clostridia</taxon>
        <taxon>Eubacteriales</taxon>
        <taxon>Clostridiaceae</taxon>
        <taxon>Clostridium</taxon>
    </lineage>
</organism>
<protein>
    <submittedName>
        <fullName evidence="1">Uncharacterized protein</fullName>
    </submittedName>
</protein>
<dbReference type="AlphaFoldDB" id="A0A1S8SA34"/>